<sequence>MRLKTARKSFRRHKSKTAVDFPQPR</sequence>
<reference evidence="3" key="1">
    <citation type="submission" date="2013-03" db="EMBL/GenBank/DDBJ databases">
        <title>The Genome Sequence of Anopheles minimus MINIMUS1.</title>
        <authorList>
            <consortium name="The Broad Institute Genomics Platform"/>
            <person name="Neafsey D.E."/>
            <person name="Walton C."/>
            <person name="Walker B."/>
            <person name="Young S.K."/>
            <person name="Zeng Q."/>
            <person name="Gargeya S."/>
            <person name="Fitzgerald M."/>
            <person name="Haas B."/>
            <person name="Abouelleil A."/>
            <person name="Allen A.W."/>
            <person name="Alvarado L."/>
            <person name="Arachchi H.M."/>
            <person name="Berlin A.M."/>
            <person name="Chapman S.B."/>
            <person name="Gainer-Dewar J."/>
            <person name="Goldberg J."/>
            <person name="Griggs A."/>
            <person name="Gujja S."/>
            <person name="Hansen M."/>
            <person name="Howarth C."/>
            <person name="Imamovic A."/>
            <person name="Ireland A."/>
            <person name="Larimer J."/>
            <person name="McCowan C."/>
            <person name="Murphy C."/>
            <person name="Pearson M."/>
            <person name="Poon T.W."/>
            <person name="Priest M."/>
            <person name="Roberts A."/>
            <person name="Saif S."/>
            <person name="Shea T."/>
            <person name="Sisk P."/>
            <person name="Sykes S."/>
            <person name="Wortman J."/>
            <person name="Nusbaum C."/>
            <person name="Birren B."/>
        </authorList>
    </citation>
    <scope>NUCLEOTIDE SEQUENCE [LARGE SCALE GENOMIC DNA]</scope>
    <source>
        <strain evidence="3">MINIMUS1</strain>
    </source>
</reference>
<dbReference type="VEuPathDB" id="VectorBase:AMIN014169"/>
<evidence type="ECO:0000313" key="2">
    <source>
        <dbReference type="EnsemblMetazoa" id="AMIN014169-PA"/>
    </source>
</evidence>
<name>A0A182WN70_9DIPT</name>
<protein>
    <submittedName>
        <fullName evidence="2">Uncharacterized protein</fullName>
    </submittedName>
</protein>
<dbReference type="EnsemblMetazoa" id="AMIN014169-RA">
    <property type="protein sequence ID" value="AMIN014169-PA"/>
    <property type="gene ID" value="AMIN014169"/>
</dbReference>
<keyword evidence="3" id="KW-1185">Reference proteome</keyword>
<evidence type="ECO:0000313" key="3">
    <source>
        <dbReference type="Proteomes" id="UP000075920"/>
    </source>
</evidence>
<dbReference type="AlphaFoldDB" id="A0A182WN70"/>
<accession>A0A182WN70</accession>
<evidence type="ECO:0000256" key="1">
    <source>
        <dbReference type="SAM" id="MobiDB-lite"/>
    </source>
</evidence>
<organism evidence="2 3">
    <name type="scientific">Anopheles minimus</name>
    <dbReference type="NCBI Taxonomy" id="112268"/>
    <lineage>
        <taxon>Eukaryota</taxon>
        <taxon>Metazoa</taxon>
        <taxon>Ecdysozoa</taxon>
        <taxon>Arthropoda</taxon>
        <taxon>Hexapoda</taxon>
        <taxon>Insecta</taxon>
        <taxon>Pterygota</taxon>
        <taxon>Neoptera</taxon>
        <taxon>Endopterygota</taxon>
        <taxon>Diptera</taxon>
        <taxon>Nematocera</taxon>
        <taxon>Culicoidea</taxon>
        <taxon>Culicidae</taxon>
        <taxon>Anophelinae</taxon>
        <taxon>Anopheles</taxon>
    </lineage>
</organism>
<proteinExistence type="predicted"/>
<dbReference type="Proteomes" id="UP000075920">
    <property type="component" value="Unassembled WGS sequence"/>
</dbReference>
<feature type="region of interest" description="Disordered" evidence="1">
    <location>
        <begin position="1"/>
        <end position="25"/>
    </location>
</feature>
<reference evidence="2" key="2">
    <citation type="submission" date="2020-05" db="UniProtKB">
        <authorList>
            <consortium name="EnsemblMetazoa"/>
        </authorList>
    </citation>
    <scope>IDENTIFICATION</scope>
    <source>
        <strain evidence="2">MINIMUS1</strain>
    </source>
</reference>
<feature type="compositionally biased region" description="Basic residues" evidence="1">
    <location>
        <begin position="1"/>
        <end position="16"/>
    </location>
</feature>